<dbReference type="GO" id="GO:0016491">
    <property type="term" value="F:oxidoreductase activity"/>
    <property type="evidence" value="ECO:0007669"/>
    <property type="project" value="UniProtKB-KW"/>
</dbReference>
<protein>
    <submittedName>
        <fullName evidence="3">Uncharacterized protein</fullName>
    </submittedName>
</protein>
<comment type="similarity">
    <text evidence="1">Belongs to the short-chain dehydrogenases/reductases (SDR) family.</text>
</comment>
<name>A0A6S8Y1M4_9STRA</name>
<accession>A0A6S8Y1M4</accession>
<keyword evidence="2" id="KW-0560">Oxidoreductase</keyword>
<dbReference type="AlphaFoldDB" id="A0A6S8Y1M4"/>
<dbReference type="Pfam" id="PF13561">
    <property type="entry name" value="adh_short_C2"/>
    <property type="match status" value="1"/>
</dbReference>
<dbReference type="InterPro" id="IPR002347">
    <property type="entry name" value="SDR_fam"/>
</dbReference>
<evidence type="ECO:0000313" key="3">
    <source>
        <dbReference type="EMBL" id="CAE4627764.1"/>
    </source>
</evidence>
<dbReference type="PANTHER" id="PTHR43639:SF1">
    <property type="entry name" value="SHORT-CHAIN DEHYDROGENASE_REDUCTASE FAMILY PROTEIN"/>
    <property type="match status" value="1"/>
</dbReference>
<dbReference type="PRINTS" id="PR00081">
    <property type="entry name" value="GDHRDH"/>
</dbReference>
<dbReference type="CDD" id="cd05233">
    <property type="entry name" value="SDR_c"/>
    <property type="match status" value="1"/>
</dbReference>
<evidence type="ECO:0000256" key="2">
    <source>
        <dbReference type="ARBA" id="ARBA00023002"/>
    </source>
</evidence>
<proteinExistence type="inferred from homology"/>
<dbReference type="EMBL" id="HBNS01032802">
    <property type="protein sequence ID" value="CAE4627764.1"/>
    <property type="molecule type" value="Transcribed_RNA"/>
</dbReference>
<evidence type="ECO:0000256" key="1">
    <source>
        <dbReference type="ARBA" id="ARBA00006484"/>
    </source>
</evidence>
<dbReference type="Gene3D" id="3.40.50.720">
    <property type="entry name" value="NAD(P)-binding Rossmann-like Domain"/>
    <property type="match status" value="1"/>
</dbReference>
<sequence length="181" mass="19737">MNGEWDGLVFSAAGRAPHGPIDKLDTSLTKELMDIKFWGAYHCAKHIVPKLRDGGACVFVSGVLNRRPGINCSPLACTNGALEGLTRSLALEFGPRIRVNCMSPGFCDTERFDHMDAERKKAMLENTADSLPLKRVGQPSDMGEAIYYLLTAPFVTGVVLDVDGGHGIRQYANPNSDPMRK</sequence>
<gene>
    <name evidence="3" type="ORF">DBRI00130_LOCUS25697</name>
</gene>
<dbReference type="InterPro" id="IPR036291">
    <property type="entry name" value="NAD(P)-bd_dom_sf"/>
</dbReference>
<dbReference type="PANTHER" id="PTHR43639">
    <property type="entry name" value="OXIDOREDUCTASE, SHORT-CHAIN DEHYDROGENASE/REDUCTASE FAMILY (AFU_ORTHOLOGUE AFUA_5G02870)"/>
    <property type="match status" value="1"/>
</dbReference>
<reference evidence="3" key="1">
    <citation type="submission" date="2021-01" db="EMBL/GenBank/DDBJ databases">
        <authorList>
            <person name="Corre E."/>
            <person name="Pelletier E."/>
            <person name="Niang G."/>
            <person name="Scheremetjew M."/>
            <person name="Finn R."/>
            <person name="Kale V."/>
            <person name="Holt S."/>
            <person name="Cochrane G."/>
            <person name="Meng A."/>
            <person name="Brown T."/>
            <person name="Cohen L."/>
        </authorList>
    </citation>
    <scope>NUCLEOTIDE SEQUENCE</scope>
    <source>
        <strain evidence="3">GSO104</strain>
    </source>
</reference>
<dbReference type="SUPFAM" id="SSF51735">
    <property type="entry name" value="NAD(P)-binding Rossmann-fold domains"/>
    <property type="match status" value="1"/>
</dbReference>
<organism evidence="3">
    <name type="scientific">Ditylum brightwellii</name>
    <dbReference type="NCBI Taxonomy" id="49249"/>
    <lineage>
        <taxon>Eukaryota</taxon>
        <taxon>Sar</taxon>
        <taxon>Stramenopiles</taxon>
        <taxon>Ochrophyta</taxon>
        <taxon>Bacillariophyta</taxon>
        <taxon>Mediophyceae</taxon>
        <taxon>Lithodesmiophycidae</taxon>
        <taxon>Lithodesmiales</taxon>
        <taxon>Lithodesmiaceae</taxon>
        <taxon>Ditylum</taxon>
    </lineage>
</organism>